<dbReference type="SUPFAM" id="SSF52540">
    <property type="entry name" value="P-loop containing nucleoside triphosphate hydrolases"/>
    <property type="match status" value="1"/>
</dbReference>
<accession>A0AAC9FKQ2</accession>
<name>A0AAC9FKQ2_AERVE</name>
<dbReference type="Pfam" id="PF13481">
    <property type="entry name" value="AAA_25"/>
    <property type="match status" value="1"/>
</dbReference>
<dbReference type="Gene3D" id="3.40.50.300">
    <property type="entry name" value="P-loop containing nucleotide triphosphate hydrolases"/>
    <property type="match status" value="1"/>
</dbReference>
<gene>
    <name evidence="1" type="ORF">WM43_04000</name>
</gene>
<proteinExistence type="predicted"/>
<evidence type="ECO:0000313" key="2">
    <source>
        <dbReference type="Proteomes" id="UP000076809"/>
    </source>
</evidence>
<dbReference type="Proteomes" id="UP000076809">
    <property type="component" value="Chromosome"/>
</dbReference>
<dbReference type="AlphaFoldDB" id="A0AAC9FKQ2"/>
<organism evidence="1 2">
    <name type="scientific">Aeromonas veronii</name>
    <dbReference type="NCBI Taxonomy" id="654"/>
    <lineage>
        <taxon>Bacteria</taxon>
        <taxon>Pseudomonadati</taxon>
        <taxon>Pseudomonadota</taxon>
        <taxon>Gammaproteobacteria</taxon>
        <taxon>Aeromonadales</taxon>
        <taxon>Aeromonadaceae</taxon>
        <taxon>Aeromonas</taxon>
    </lineage>
</organism>
<dbReference type="RefSeq" id="WP_005301991.1">
    <property type="nucleotide sequence ID" value="NZ_CP014774.1"/>
</dbReference>
<sequence>MENNVLASEPIDFGRIRMPWSYGSSSLNLQTQYIIKNFIPADSLVAIYGPSGHCKSFLALSAAAHIAAGKDFNNQKTKKGAVLYISAEGGNGIHGRIRGWETRHNDGIALSNMMILTDGVILSDEEDQEQIWLMCERARHDTGLPVVLIVVDTVARCLDGDESSAKDMGGFIRGADTIRKRTGATILLIHHTGKDASKGPRGSSSFHAALDAEYYLRRESGDEDNYSVLLTCTKFKDGPEKKELVFEHEIEFIGYDEDGETINTLVTNRCSRESQVKLIGNMRKLMDIISRYDDSGVACRIAVRNEYASSNFGRDLKKLASKGLIHDDEDAKKIYIVNPQNV</sequence>
<dbReference type="EMBL" id="CP014774">
    <property type="protein sequence ID" value="ANB51877.1"/>
    <property type="molecule type" value="Genomic_DNA"/>
</dbReference>
<protein>
    <submittedName>
        <fullName evidence="1">Uncharacterized protein</fullName>
    </submittedName>
</protein>
<evidence type="ECO:0000313" key="1">
    <source>
        <dbReference type="EMBL" id="ANB51877.1"/>
    </source>
</evidence>
<reference evidence="1 2" key="1">
    <citation type="journal article" date="2016" name="J. Clin. Microbiol.">
        <title>Detection and Whole-Genome Sequencing of Carbapenemase-Producing Aeromonas hydrophila Isolates from Routine Perirectal Surveillance Culture.</title>
        <authorList>
            <person name="Hughes H.Y."/>
            <person name="Conlan S.P."/>
            <person name="Lau A.F."/>
            <person name="Dekker J.P."/>
            <person name="Michelin A.V."/>
            <person name="Youn J.H."/>
            <person name="Henderson D.K."/>
            <person name="Frank K.M."/>
            <person name="Segre J.A."/>
            <person name="Palmore T.N."/>
        </authorList>
    </citation>
    <scope>NUCLEOTIDE SEQUENCE [LARGE SCALE GENOMIC DNA]</scope>
    <source>
        <strain evidence="1 2">AVNIH1</strain>
    </source>
</reference>
<dbReference type="InterPro" id="IPR027417">
    <property type="entry name" value="P-loop_NTPase"/>
</dbReference>